<keyword evidence="4" id="KW-1185">Reference proteome</keyword>
<evidence type="ECO:0000313" key="3">
    <source>
        <dbReference type="EMBL" id="MFD0799899.1"/>
    </source>
</evidence>
<sequence length="651" mass="72094">MSALVDQISKGEIKLPEIQRAYVWKPTQVAKLVDSLYRGYPSGSLLFWKTEEAPQTHAMATAGPAASPAVPPLYLLDGQQRLTSLHRVLTDHPEAQIVFNVETEAFQNQSAATAKDPRWIKVHDVLHKDTKIFPLANRLAQNTNADADSVGECLHRLRDVRDHEFHMEILSEFPYNEIAEIFVRVNSGRSLKISDLALSTLSARWPGVVAKLEAESEHWAKVGYQHIDVTFLTRALTGAVLGRGLSTWSHAQLVKTTDEELEQGWATVRRGLRDLIPRLQNNLGATHSTLLPSMVVLLPLIVLLGERPDEPLDKETADGILYWFLIATVRNHYSSSTDTKLGQDIPAVRREDPVRALLTNLGIVGSRIDITPQALAGRTVGSPYFFLSFLAARRAKATDWWHNIVISAAAEGGQKLQYHHIHPQATLRRHPGGYAKNEINDIANLAFISGKANQKISNRSPAAYFPELGEEELRAHFVPLAQDLRSADSYREFLAARRVLLADAMNALVNEFRPAWLDDIDPEPDAIAGATLEFTVYDSPGEQGQIAVRARYDGAEWSGSIALAELEAALAAAFDGLGADVQVAGETVPVKVESDSIEIPIGPFLVTGDAESWKKVLEQEKDDPRPLSEFRRPEPRTWPDTRTSFPVTSID</sequence>
<feature type="region of interest" description="Disordered" evidence="1">
    <location>
        <begin position="618"/>
        <end position="651"/>
    </location>
</feature>
<organism evidence="3 4">
    <name type="scientific">Streptomonospora algeriensis</name>
    <dbReference type="NCBI Taxonomy" id="995084"/>
    <lineage>
        <taxon>Bacteria</taxon>
        <taxon>Bacillati</taxon>
        <taxon>Actinomycetota</taxon>
        <taxon>Actinomycetes</taxon>
        <taxon>Streptosporangiales</taxon>
        <taxon>Nocardiopsidaceae</taxon>
        <taxon>Streptomonospora</taxon>
    </lineage>
</organism>
<evidence type="ECO:0000259" key="2">
    <source>
        <dbReference type="Pfam" id="PF03235"/>
    </source>
</evidence>
<proteinExistence type="predicted"/>
<dbReference type="EMBL" id="JBHTHR010000009">
    <property type="protein sequence ID" value="MFD0799899.1"/>
    <property type="molecule type" value="Genomic_DNA"/>
</dbReference>
<feature type="compositionally biased region" description="Basic and acidic residues" evidence="1">
    <location>
        <begin position="618"/>
        <end position="639"/>
    </location>
</feature>
<dbReference type="InterPro" id="IPR004919">
    <property type="entry name" value="GmrSD_N"/>
</dbReference>
<feature type="compositionally biased region" description="Polar residues" evidence="1">
    <location>
        <begin position="640"/>
        <end position="651"/>
    </location>
</feature>
<dbReference type="Pfam" id="PF03235">
    <property type="entry name" value="GmrSD_N"/>
    <property type="match status" value="1"/>
</dbReference>
<feature type="domain" description="GmrSD restriction endonucleases N-terminal" evidence="2">
    <location>
        <begin position="3"/>
        <end position="199"/>
    </location>
</feature>
<dbReference type="PANTHER" id="PTHR37292:SF2">
    <property type="entry name" value="DUF262 DOMAIN-CONTAINING PROTEIN"/>
    <property type="match status" value="1"/>
</dbReference>
<dbReference type="Proteomes" id="UP001596956">
    <property type="component" value="Unassembled WGS sequence"/>
</dbReference>
<accession>A0ABW3BA06</accession>
<reference evidence="4" key="1">
    <citation type="journal article" date="2019" name="Int. J. Syst. Evol. Microbiol.">
        <title>The Global Catalogue of Microorganisms (GCM) 10K type strain sequencing project: providing services to taxonomists for standard genome sequencing and annotation.</title>
        <authorList>
            <consortium name="The Broad Institute Genomics Platform"/>
            <consortium name="The Broad Institute Genome Sequencing Center for Infectious Disease"/>
            <person name="Wu L."/>
            <person name="Ma J."/>
        </authorList>
    </citation>
    <scope>NUCLEOTIDE SEQUENCE [LARGE SCALE GENOMIC DNA]</scope>
    <source>
        <strain evidence="4">CCUG 63369</strain>
    </source>
</reference>
<comment type="caution">
    <text evidence="3">The sequence shown here is derived from an EMBL/GenBank/DDBJ whole genome shotgun (WGS) entry which is preliminary data.</text>
</comment>
<name>A0ABW3BA06_9ACTN</name>
<evidence type="ECO:0000313" key="4">
    <source>
        <dbReference type="Proteomes" id="UP001596956"/>
    </source>
</evidence>
<dbReference type="PANTHER" id="PTHR37292">
    <property type="entry name" value="VNG6097C"/>
    <property type="match status" value="1"/>
</dbReference>
<evidence type="ECO:0000256" key="1">
    <source>
        <dbReference type="SAM" id="MobiDB-lite"/>
    </source>
</evidence>
<gene>
    <name evidence="3" type="ORF">ACFQZU_01000</name>
</gene>
<protein>
    <submittedName>
        <fullName evidence="3">DUF262 domain-containing protein</fullName>
    </submittedName>
</protein>